<comment type="similarity">
    <text evidence="2 9">Belongs to the peptidase M18 family.</text>
</comment>
<reference evidence="11 12" key="1">
    <citation type="submission" date="2020-03" db="EMBL/GenBank/DDBJ databases">
        <title>Spirochaetal bacteria isolated from arthropods constitute a novel genus Entomospira genus novum within the order Spirochaetales.</title>
        <authorList>
            <person name="Grana-Miraglia L."/>
            <person name="Sikutova S."/>
            <person name="Fingerle V."/>
            <person name="Sing A."/>
            <person name="Castillo-Ramirez S."/>
            <person name="Margos G."/>
            <person name="Rudolf I."/>
        </authorList>
    </citation>
    <scope>NUCLEOTIDE SEQUENCE [LARGE SCALE GENOMIC DNA]</scope>
    <source>
        <strain evidence="11 12">BR193</strain>
    </source>
</reference>
<dbReference type="InterPro" id="IPR001948">
    <property type="entry name" value="Peptidase_M18"/>
</dbReference>
<dbReference type="PANTHER" id="PTHR28570:SF2">
    <property type="entry name" value="M18 FAMILY AMINOPEPTIDASE 1-RELATED"/>
    <property type="match status" value="1"/>
</dbReference>
<keyword evidence="3 9" id="KW-0031">Aminopeptidase</keyword>
<evidence type="ECO:0000256" key="9">
    <source>
        <dbReference type="RuleBase" id="RU004386"/>
    </source>
</evidence>
<keyword evidence="4 9" id="KW-0645">Protease</keyword>
<dbReference type="GO" id="GO:0006508">
    <property type="term" value="P:proteolysis"/>
    <property type="evidence" value="ECO:0007669"/>
    <property type="project" value="UniProtKB-KW"/>
</dbReference>
<keyword evidence="7 9" id="KW-0862">Zinc</keyword>
<dbReference type="Proteomes" id="UP000711995">
    <property type="component" value="Unassembled WGS sequence"/>
</dbReference>
<dbReference type="PANTHER" id="PTHR28570">
    <property type="entry name" value="ASPARTYL AMINOPEPTIDASE"/>
    <property type="match status" value="1"/>
</dbReference>
<evidence type="ECO:0000256" key="1">
    <source>
        <dbReference type="ARBA" id="ARBA00001947"/>
    </source>
</evidence>
<dbReference type="PRINTS" id="PR00932">
    <property type="entry name" value="AMINO1PTASE"/>
</dbReference>
<sequence length="468" mass="51825">MLFERPKFHQFFATEEVNQNVFSFSEQYKHFLDVAKTERKTIQEAIALAEKAGFKSAKHATTLQAGDKVYFVNRDKNLALFHLGSDSLLNGVNLIASHADSPRLDLKPMPLQEDINLALLKTHYYGGIKKYHWISKPLSLHGIIILKDGSKVSITIGEEPNDPVFMIPDIEPHLSRNIQNERKATEIVKGEEMQLVVGSYPLIHDEKEKGSVKKAILQILHDKYGIEEEDFLSAELSAVPAGKARDLGFDRSMISAYGHDDRSCVYTSLMALFDLKETPKKTAMVFIADKEEIGSTGATGMQSDYFVFAMAQLLKLTGQSANPIDIQEMLWNSLCISADVKAAFDPIFSAVYDESNNPRINGGPSITKYTGARGKSGANEADAELVAGIRSLLSQSNLPYQFGTTGKVDEGGGSTVAKFVAMRGVRTIDVGLPMLSMHAPYEIASKFDIYSYYQAMRVFLQQGLSIEK</sequence>
<dbReference type="GO" id="GO:0004177">
    <property type="term" value="F:aminopeptidase activity"/>
    <property type="evidence" value="ECO:0007669"/>
    <property type="project" value="UniProtKB-KW"/>
</dbReference>
<evidence type="ECO:0000256" key="5">
    <source>
        <dbReference type="ARBA" id="ARBA00022723"/>
    </source>
</evidence>
<keyword evidence="5 9" id="KW-0479">Metal-binding</keyword>
<evidence type="ECO:0000256" key="8">
    <source>
        <dbReference type="ARBA" id="ARBA00023049"/>
    </source>
</evidence>
<evidence type="ECO:0000256" key="2">
    <source>
        <dbReference type="ARBA" id="ARBA00008290"/>
    </source>
</evidence>
<name>A0A968G9A1_9SPIO</name>
<dbReference type="InterPro" id="IPR023358">
    <property type="entry name" value="Peptidase_M18_dom2"/>
</dbReference>
<dbReference type="SUPFAM" id="SSF53187">
    <property type="entry name" value="Zn-dependent exopeptidases"/>
    <property type="match status" value="1"/>
</dbReference>
<accession>A0A968G9A1</accession>
<dbReference type="GO" id="GO:0008270">
    <property type="term" value="F:zinc ion binding"/>
    <property type="evidence" value="ECO:0007669"/>
    <property type="project" value="InterPro"/>
</dbReference>
<evidence type="ECO:0000256" key="3">
    <source>
        <dbReference type="ARBA" id="ARBA00022438"/>
    </source>
</evidence>
<keyword evidence="12" id="KW-1185">Reference proteome</keyword>
<keyword evidence="8 9" id="KW-0482">Metalloprotease</keyword>
<evidence type="ECO:0000313" key="12">
    <source>
        <dbReference type="Proteomes" id="UP000711995"/>
    </source>
</evidence>
<evidence type="ECO:0000256" key="10">
    <source>
        <dbReference type="RuleBase" id="RU004387"/>
    </source>
</evidence>
<dbReference type="GO" id="GO:0008237">
    <property type="term" value="F:metallopeptidase activity"/>
    <property type="evidence" value="ECO:0007669"/>
    <property type="project" value="UniProtKB-KW"/>
</dbReference>
<dbReference type="Pfam" id="PF02127">
    <property type="entry name" value="Peptidase_M18"/>
    <property type="match status" value="1"/>
</dbReference>
<dbReference type="EMBL" id="JAATLJ010000001">
    <property type="protein sequence ID" value="NIZ40180.1"/>
    <property type="molecule type" value="Genomic_DNA"/>
</dbReference>
<dbReference type="Gene3D" id="3.40.630.10">
    <property type="entry name" value="Zn peptidases"/>
    <property type="match status" value="1"/>
</dbReference>
<dbReference type="EC" id="3.4.11.-" evidence="10"/>
<evidence type="ECO:0000256" key="6">
    <source>
        <dbReference type="ARBA" id="ARBA00022801"/>
    </source>
</evidence>
<protein>
    <recommendedName>
        <fullName evidence="10">M18 family aminopeptidase</fullName>
        <ecNumber evidence="10">3.4.11.-</ecNumber>
    </recommendedName>
</protein>
<comment type="caution">
    <text evidence="11">The sequence shown here is derived from an EMBL/GenBank/DDBJ whole genome shotgun (WGS) entry which is preliminary data.</text>
</comment>
<dbReference type="NCBIfam" id="NF002600">
    <property type="entry name" value="PRK02256.1"/>
    <property type="match status" value="1"/>
</dbReference>
<dbReference type="Gene3D" id="2.30.250.10">
    <property type="entry name" value="Aminopeptidase i, Domain 2"/>
    <property type="match status" value="1"/>
</dbReference>
<dbReference type="AlphaFoldDB" id="A0A968G9A1"/>
<comment type="cofactor">
    <cofactor evidence="1 10">
        <name>Zn(2+)</name>
        <dbReference type="ChEBI" id="CHEBI:29105"/>
    </cofactor>
</comment>
<keyword evidence="6 9" id="KW-0378">Hydrolase</keyword>
<proteinExistence type="inferred from homology"/>
<gene>
    <name evidence="11" type="ORF">HCT14_01450</name>
</gene>
<evidence type="ECO:0000256" key="7">
    <source>
        <dbReference type="ARBA" id="ARBA00022833"/>
    </source>
</evidence>
<organism evidence="11 12">
    <name type="scientific">Entomospira entomophila</name>
    <dbReference type="NCBI Taxonomy" id="2719988"/>
    <lineage>
        <taxon>Bacteria</taxon>
        <taxon>Pseudomonadati</taxon>
        <taxon>Spirochaetota</taxon>
        <taxon>Spirochaetia</taxon>
        <taxon>Spirochaetales</taxon>
        <taxon>Spirochaetaceae</taxon>
        <taxon>Entomospira</taxon>
    </lineage>
</organism>
<evidence type="ECO:0000313" key="11">
    <source>
        <dbReference type="EMBL" id="NIZ40180.1"/>
    </source>
</evidence>
<dbReference type="GO" id="GO:0005737">
    <property type="term" value="C:cytoplasm"/>
    <property type="evidence" value="ECO:0007669"/>
    <property type="project" value="UniProtKB-ARBA"/>
</dbReference>
<evidence type="ECO:0000256" key="4">
    <source>
        <dbReference type="ARBA" id="ARBA00022670"/>
    </source>
</evidence>
<dbReference type="RefSeq" id="WP_167699787.1">
    <property type="nucleotide sequence ID" value="NZ_CP118174.1"/>
</dbReference>
<dbReference type="SUPFAM" id="SSF101821">
    <property type="entry name" value="Aminopeptidase/glucanase lid domain"/>
    <property type="match status" value="1"/>
</dbReference>